<sequence>MDLGGAYSNSKGQLRALEALLRRLPDLDAPVKPSPDWRKPRRARSLARIGQRMNVNDTTIPHRLRERGARTRDPQAREQ</sequence>
<evidence type="ECO:0000256" key="1">
    <source>
        <dbReference type="SAM" id="MobiDB-lite"/>
    </source>
</evidence>
<evidence type="ECO:0000313" key="2">
    <source>
        <dbReference type="EMBL" id="GAA4615990.1"/>
    </source>
</evidence>
<organism evidence="2 3">
    <name type="scientific">Actinoallomurus liliacearum</name>
    <dbReference type="NCBI Taxonomy" id="1080073"/>
    <lineage>
        <taxon>Bacteria</taxon>
        <taxon>Bacillati</taxon>
        <taxon>Actinomycetota</taxon>
        <taxon>Actinomycetes</taxon>
        <taxon>Streptosporangiales</taxon>
        <taxon>Thermomonosporaceae</taxon>
        <taxon>Actinoallomurus</taxon>
    </lineage>
</organism>
<feature type="compositionally biased region" description="Basic and acidic residues" evidence="1">
    <location>
        <begin position="66"/>
        <end position="79"/>
    </location>
</feature>
<evidence type="ECO:0000313" key="3">
    <source>
        <dbReference type="Proteomes" id="UP001500212"/>
    </source>
</evidence>
<reference evidence="3" key="1">
    <citation type="journal article" date="2019" name="Int. J. Syst. Evol. Microbiol.">
        <title>The Global Catalogue of Microorganisms (GCM) 10K type strain sequencing project: providing services to taxonomists for standard genome sequencing and annotation.</title>
        <authorList>
            <consortium name="The Broad Institute Genomics Platform"/>
            <consortium name="The Broad Institute Genome Sequencing Center for Infectious Disease"/>
            <person name="Wu L."/>
            <person name="Ma J."/>
        </authorList>
    </citation>
    <scope>NUCLEOTIDE SEQUENCE [LARGE SCALE GENOMIC DNA]</scope>
    <source>
        <strain evidence="3">JCM 17938</strain>
    </source>
</reference>
<gene>
    <name evidence="2" type="ORF">GCM10023195_70840</name>
</gene>
<proteinExistence type="predicted"/>
<dbReference type="EMBL" id="BAABHJ010000031">
    <property type="protein sequence ID" value="GAA4615990.1"/>
    <property type="molecule type" value="Genomic_DNA"/>
</dbReference>
<name>A0ABP8TTB3_9ACTN</name>
<accession>A0ABP8TTB3</accession>
<keyword evidence="3" id="KW-1185">Reference proteome</keyword>
<feature type="region of interest" description="Disordered" evidence="1">
    <location>
        <begin position="27"/>
        <end position="79"/>
    </location>
</feature>
<protein>
    <submittedName>
        <fullName evidence="2">Uncharacterized protein</fullName>
    </submittedName>
</protein>
<dbReference type="Proteomes" id="UP001500212">
    <property type="component" value="Unassembled WGS sequence"/>
</dbReference>
<comment type="caution">
    <text evidence="2">The sequence shown here is derived from an EMBL/GenBank/DDBJ whole genome shotgun (WGS) entry which is preliminary data.</text>
</comment>